<proteinExistence type="predicted"/>
<accession>A0ABV8S574</accession>
<evidence type="ECO:0000313" key="2">
    <source>
        <dbReference type="Proteomes" id="UP001595755"/>
    </source>
</evidence>
<evidence type="ECO:0000313" key="1">
    <source>
        <dbReference type="EMBL" id="MFC4302701.1"/>
    </source>
</evidence>
<name>A0ABV8S574_9BACL</name>
<organism evidence="1 2">
    <name type="scientific">Cohnella boryungensis</name>
    <dbReference type="NCBI Taxonomy" id="768479"/>
    <lineage>
        <taxon>Bacteria</taxon>
        <taxon>Bacillati</taxon>
        <taxon>Bacillota</taxon>
        <taxon>Bacilli</taxon>
        <taxon>Bacillales</taxon>
        <taxon>Paenibacillaceae</taxon>
        <taxon>Cohnella</taxon>
    </lineage>
</organism>
<dbReference type="Proteomes" id="UP001595755">
    <property type="component" value="Unassembled WGS sequence"/>
</dbReference>
<dbReference type="RefSeq" id="WP_204604467.1">
    <property type="nucleotide sequence ID" value="NZ_JBHSED010000004.1"/>
</dbReference>
<sequence length="99" mass="11703">MNLLNWLEEWFARNCDGDWEHSQGIRISNLDNPGWSIYINLEGTSLEEAVFEPLKIERSEVDWVHCNIQKMIFRGFGGSRNLQELLDIFKQWTESLESK</sequence>
<dbReference type="InterPro" id="IPR028228">
    <property type="entry name" value="Imm53"/>
</dbReference>
<gene>
    <name evidence="1" type="ORF">ACFO1S_04500</name>
</gene>
<comment type="caution">
    <text evidence="1">The sequence shown here is derived from an EMBL/GenBank/DDBJ whole genome shotgun (WGS) entry which is preliminary data.</text>
</comment>
<dbReference type="Pfam" id="PF15580">
    <property type="entry name" value="Imm53"/>
    <property type="match status" value="1"/>
</dbReference>
<dbReference type="EMBL" id="JBHSED010000004">
    <property type="protein sequence ID" value="MFC4302701.1"/>
    <property type="molecule type" value="Genomic_DNA"/>
</dbReference>
<protein>
    <submittedName>
        <fullName evidence="1">Immunity 53 family protein</fullName>
    </submittedName>
</protein>
<keyword evidence="2" id="KW-1185">Reference proteome</keyword>
<reference evidence="2" key="1">
    <citation type="journal article" date="2019" name="Int. J. Syst. Evol. Microbiol.">
        <title>The Global Catalogue of Microorganisms (GCM) 10K type strain sequencing project: providing services to taxonomists for standard genome sequencing and annotation.</title>
        <authorList>
            <consortium name="The Broad Institute Genomics Platform"/>
            <consortium name="The Broad Institute Genome Sequencing Center for Infectious Disease"/>
            <person name="Wu L."/>
            <person name="Ma J."/>
        </authorList>
    </citation>
    <scope>NUCLEOTIDE SEQUENCE [LARGE SCALE GENOMIC DNA]</scope>
    <source>
        <strain evidence="2">CGMCC 4.1641</strain>
    </source>
</reference>